<dbReference type="STRING" id="909613.UO65_5649"/>
<dbReference type="eggNOG" id="COG1835">
    <property type="taxonomic scope" value="Bacteria"/>
</dbReference>
<gene>
    <name evidence="4" type="ORF">UO65_5649</name>
</gene>
<keyword evidence="5" id="KW-1185">Reference proteome</keyword>
<feature type="transmembrane region" description="Helical" evidence="2">
    <location>
        <begin position="320"/>
        <end position="339"/>
    </location>
</feature>
<evidence type="ECO:0000313" key="5">
    <source>
        <dbReference type="Proteomes" id="UP000019277"/>
    </source>
</evidence>
<dbReference type="PATRIC" id="fig|909613.9.peg.5648"/>
<reference evidence="4 5" key="1">
    <citation type="journal article" date="2014" name="Genome Announc.">
        <title>Draft Genome Sequence of the Antitrypanosomally Active Sponge-Associated Bacterium Actinokineospora sp. Strain EG49.</title>
        <authorList>
            <person name="Harjes J."/>
            <person name="Ryu T."/>
            <person name="Abdelmohsen U.R."/>
            <person name="Moitinho-Silva L."/>
            <person name="Horn H."/>
            <person name="Ravasi T."/>
            <person name="Hentschel U."/>
        </authorList>
    </citation>
    <scope>NUCLEOTIDE SEQUENCE [LARGE SCALE GENOMIC DNA]</scope>
    <source>
        <strain evidence="4 5">EG49</strain>
    </source>
</reference>
<evidence type="ECO:0000313" key="4">
    <source>
        <dbReference type="EMBL" id="EWC59097.1"/>
    </source>
</evidence>
<sequence>MRMMSHAEYLALRRFPALDGLRAVAAAMVILVHFGGPSWGWLSGWAGVQLFFVLTGFLITTLALREESRTGRVSLREFYLRRAFRIMPVYFVVLAFVVVLLWLRREPAFALLPDQLPLYLTFNNDLVAPGPLHWVGPVHLYGQSWTLGVEQKFYLVWPLLVFAVPAMRFSRRLGLALAAIALALGMTSTMGGLTVHYEVILAGCVLAIVLHDPRGWAALRWVTHPVAATAAALVFVCAHLALPWGIRQVGEVTAIAIYALPVVALIAAIAPGRGLAAWLLSLRPMVWLGQRSYSLYLVQHIAAIVVLSSVPTLQDGRTRTAVAILFVSLAMAEVLYRWVELPMIDCGRRVIGWLRARSDTTGGAEPETVTVPPVPAFAPEPTGAGQVPAGSRVP</sequence>
<dbReference type="PANTHER" id="PTHR23028">
    <property type="entry name" value="ACETYLTRANSFERASE"/>
    <property type="match status" value="1"/>
</dbReference>
<dbReference type="Proteomes" id="UP000019277">
    <property type="component" value="Unassembled WGS sequence"/>
</dbReference>
<keyword evidence="2" id="KW-1133">Transmembrane helix</keyword>
<dbReference type="EMBL" id="AYXG01000220">
    <property type="protein sequence ID" value="EWC59097.1"/>
    <property type="molecule type" value="Genomic_DNA"/>
</dbReference>
<dbReference type="AlphaFoldDB" id="W7IR79"/>
<feature type="transmembrane region" description="Helical" evidence="2">
    <location>
        <begin position="293"/>
        <end position="313"/>
    </location>
</feature>
<dbReference type="InterPro" id="IPR050879">
    <property type="entry name" value="Acyltransferase_3"/>
</dbReference>
<feature type="transmembrane region" description="Helical" evidence="2">
    <location>
        <begin position="21"/>
        <end position="39"/>
    </location>
</feature>
<feature type="domain" description="Acyltransferase 3" evidence="3">
    <location>
        <begin position="16"/>
        <end position="329"/>
    </location>
</feature>
<dbReference type="GO" id="GO:0016020">
    <property type="term" value="C:membrane"/>
    <property type="evidence" value="ECO:0007669"/>
    <property type="project" value="TreeGrafter"/>
</dbReference>
<feature type="transmembrane region" description="Helical" evidence="2">
    <location>
        <begin position="254"/>
        <end position="281"/>
    </location>
</feature>
<dbReference type="Pfam" id="PF01757">
    <property type="entry name" value="Acyl_transf_3"/>
    <property type="match status" value="1"/>
</dbReference>
<feature type="transmembrane region" description="Helical" evidence="2">
    <location>
        <begin position="222"/>
        <end position="242"/>
    </location>
</feature>
<name>W7IR79_9PSEU</name>
<evidence type="ECO:0000256" key="2">
    <source>
        <dbReference type="SAM" id="Phobius"/>
    </source>
</evidence>
<accession>W7IR79</accession>
<feature type="region of interest" description="Disordered" evidence="1">
    <location>
        <begin position="360"/>
        <end position="394"/>
    </location>
</feature>
<evidence type="ECO:0000259" key="3">
    <source>
        <dbReference type="Pfam" id="PF01757"/>
    </source>
</evidence>
<protein>
    <submittedName>
        <fullName evidence="4">Acyltransferase 3</fullName>
    </submittedName>
</protein>
<dbReference type="GO" id="GO:0016747">
    <property type="term" value="F:acyltransferase activity, transferring groups other than amino-acyl groups"/>
    <property type="evidence" value="ECO:0007669"/>
    <property type="project" value="InterPro"/>
</dbReference>
<organism evidence="4 5">
    <name type="scientific">Actinokineospora spheciospongiae</name>
    <dbReference type="NCBI Taxonomy" id="909613"/>
    <lineage>
        <taxon>Bacteria</taxon>
        <taxon>Bacillati</taxon>
        <taxon>Actinomycetota</taxon>
        <taxon>Actinomycetes</taxon>
        <taxon>Pseudonocardiales</taxon>
        <taxon>Pseudonocardiaceae</taxon>
        <taxon>Actinokineospora</taxon>
    </lineage>
</organism>
<feature type="transmembrane region" description="Helical" evidence="2">
    <location>
        <begin position="84"/>
        <end position="103"/>
    </location>
</feature>
<dbReference type="GO" id="GO:0009103">
    <property type="term" value="P:lipopolysaccharide biosynthetic process"/>
    <property type="evidence" value="ECO:0007669"/>
    <property type="project" value="TreeGrafter"/>
</dbReference>
<comment type="caution">
    <text evidence="4">The sequence shown here is derived from an EMBL/GenBank/DDBJ whole genome shotgun (WGS) entry which is preliminary data.</text>
</comment>
<evidence type="ECO:0000256" key="1">
    <source>
        <dbReference type="SAM" id="MobiDB-lite"/>
    </source>
</evidence>
<keyword evidence="4" id="KW-0808">Transferase</keyword>
<feature type="transmembrane region" description="Helical" evidence="2">
    <location>
        <begin position="45"/>
        <end position="64"/>
    </location>
</feature>
<dbReference type="InterPro" id="IPR002656">
    <property type="entry name" value="Acyl_transf_3_dom"/>
</dbReference>
<keyword evidence="2" id="KW-0472">Membrane</keyword>
<keyword evidence="2" id="KW-0812">Transmembrane</keyword>
<feature type="transmembrane region" description="Helical" evidence="2">
    <location>
        <begin position="153"/>
        <end position="170"/>
    </location>
</feature>
<keyword evidence="4" id="KW-0012">Acyltransferase</keyword>
<dbReference type="PANTHER" id="PTHR23028:SF53">
    <property type="entry name" value="ACYL_TRANSF_3 DOMAIN-CONTAINING PROTEIN"/>
    <property type="match status" value="1"/>
</dbReference>
<feature type="transmembrane region" description="Helical" evidence="2">
    <location>
        <begin position="177"/>
        <end position="210"/>
    </location>
</feature>
<proteinExistence type="predicted"/>